<reference evidence="4 5" key="1">
    <citation type="submission" date="2019-02" db="EMBL/GenBank/DDBJ databases">
        <title>Deep-cultivation of Planctomycetes and their phenomic and genomic characterization uncovers novel biology.</title>
        <authorList>
            <person name="Wiegand S."/>
            <person name="Jogler M."/>
            <person name="Boedeker C."/>
            <person name="Pinto D."/>
            <person name="Vollmers J."/>
            <person name="Rivas-Marin E."/>
            <person name="Kohn T."/>
            <person name="Peeters S.H."/>
            <person name="Heuer A."/>
            <person name="Rast P."/>
            <person name="Oberbeckmann S."/>
            <person name="Bunk B."/>
            <person name="Jeske O."/>
            <person name="Meyerdierks A."/>
            <person name="Storesund J.E."/>
            <person name="Kallscheuer N."/>
            <person name="Luecker S."/>
            <person name="Lage O.M."/>
            <person name="Pohl T."/>
            <person name="Merkel B.J."/>
            <person name="Hornburger P."/>
            <person name="Mueller R.-W."/>
            <person name="Bruemmer F."/>
            <person name="Labrenz M."/>
            <person name="Spormann A.M."/>
            <person name="Op Den Camp H."/>
            <person name="Overmann J."/>
            <person name="Amann R."/>
            <person name="Jetten M.S.M."/>
            <person name="Mascher T."/>
            <person name="Medema M.H."/>
            <person name="Devos D.P."/>
            <person name="Kaster A.-K."/>
            <person name="Ovreas L."/>
            <person name="Rohde M."/>
            <person name="Galperin M.Y."/>
            <person name="Jogler C."/>
        </authorList>
    </citation>
    <scope>NUCLEOTIDE SEQUENCE [LARGE SCALE GENOMIC DNA]</scope>
    <source>
        <strain evidence="4 5">KOR42</strain>
    </source>
</reference>
<feature type="domain" description="Helicase C-terminal" evidence="3">
    <location>
        <begin position="228"/>
        <end position="374"/>
    </location>
</feature>
<proteinExistence type="predicted"/>
<protein>
    <submittedName>
        <fullName evidence="4">Type I restriction enzyme EcoKI subunit R</fullName>
    </submittedName>
</protein>
<dbReference type="GO" id="GO:0005524">
    <property type="term" value="F:ATP binding"/>
    <property type="evidence" value="ECO:0007669"/>
    <property type="project" value="InterPro"/>
</dbReference>
<comment type="caution">
    <text evidence="4">The sequence shown here is derived from an EMBL/GenBank/DDBJ whole genome shotgun (WGS) entry which is preliminary data.</text>
</comment>
<feature type="region of interest" description="Disordered" evidence="1">
    <location>
        <begin position="354"/>
        <end position="374"/>
    </location>
</feature>
<evidence type="ECO:0000259" key="2">
    <source>
        <dbReference type="PROSITE" id="PS51192"/>
    </source>
</evidence>
<dbReference type="Pfam" id="PF00271">
    <property type="entry name" value="Helicase_C"/>
    <property type="match status" value="1"/>
</dbReference>
<evidence type="ECO:0000259" key="3">
    <source>
        <dbReference type="PROSITE" id="PS51194"/>
    </source>
</evidence>
<gene>
    <name evidence="4" type="ORF">KOR42_32880</name>
</gene>
<accession>A0A5C5WNM9</accession>
<dbReference type="InterPro" id="IPR027417">
    <property type="entry name" value="P-loop_NTPase"/>
</dbReference>
<dbReference type="EMBL" id="SIHI01000010">
    <property type="protein sequence ID" value="TWT51815.1"/>
    <property type="molecule type" value="Genomic_DNA"/>
</dbReference>
<dbReference type="SMART" id="SM00487">
    <property type="entry name" value="DEXDc"/>
    <property type="match status" value="1"/>
</dbReference>
<feature type="domain" description="Helicase ATP-binding" evidence="2">
    <location>
        <begin position="16"/>
        <end position="174"/>
    </location>
</feature>
<dbReference type="Proteomes" id="UP000317243">
    <property type="component" value="Unassembled WGS sequence"/>
</dbReference>
<name>A0A5C5WNM9_9PLAN</name>
<dbReference type="RefSeq" id="WP_146510763.1">
    <property type="nucleotide sequence ID" value="NZ_SIHI01000010.1"/>
</dbReference>
<dbReference type="PROSITE" id="PS51194">
    <property type="entry name" value="HELICASE_CTER"/>
    <property type="match status" value="1"/>
</dbReference>
<dbReference type="Gene3D" id="3.40.50.300">
    <property type="entry name" value="P-loop containing nucleotide triphosphate hydrolases"/>
    <property type="match status" value="2"/>
</dbReference>
<dbReference type="SUPFAM" id="SSF52540">
    <property type="entry name" value="P-loop containing nucleoside triphosphate hydrolases"/>
    <property type="match status" value="1"/>
</dbReference>
<dbReference type="PANTHER" id="PTHR47396">
    <property type="entry name" value="TYPE I RESTRICTION ENZYME ECOKI R PROTEIN"/>
    <property type="match status" value="1"/>
</dbReference>
<dbReference type="PROSITE" id="PS51192">
    <property type="entry name" value="HELICASE_ATP_BIND_1"/>
    <property type="match status" value="1"/>
</dbReference>
<dbReference type="OrthoDB" id="9802848at2"/>
<dbReference type="GO" id="GO:0003677">
    <property type="term" value="F:DNA binding"/>
    <property type="evidence" value="ECO:0007669"/>
    <property type="project" value="InterPro"/>
</dbReference>
<dbReference type="InterPro" id="IPR006935">
    <property type="entry name" value="Helicase/UvrB_N"/>
</dbReference>
<dbReference type="InterPro" id="IPR050742">
    <property type="entry name" value="Helicase_Restrict-Modif_Enz"/>
</dbReference>
<dbReference type="GO" id="GO:0005829">
    <property type="term" value="C:cytosol"/>
    <property type="evidence" value="ECO:0007669"/>
    <property type="project" value="TreeGrafter"/>
</dbReference>
<dbReference type="InterPro" id="IPR001650">
    <property type="entry name" value="Helicase_C-like"/>
</dbReference>
<dbReference type="SMART" id="SM00490">
    <property type="entry name" value="HELICc"/>
    <property type="match status" value="1"/>
</dbReference>
<dbReference type="AlphaFoldDB" id="A0A5C5WNM9"/>
<feature type="compositionally biased region" description="Basic and acidic residues" evidence="1">
    <location>
        <begin position="362"/>
        <end position="372"/>
    </location>
</feature>
<keyword evidence="5" id="KW-1185">Reference proteome</keyword>
<dbReference type="Pfam" id="PF04851">
    <property type="entry name" value="ResIII"/>
    <property type="match status" value="1"/>
</dbReference>
<evidence type="ECO:0000313" key="4">
    <source>
        <dbReference type="EMBL" id="TWT51815.1"/>
    </source>
</evidence>
<dbReference type="InterPro" id="IPR014001">
    <property type="entry name" value="Helicase_ATP-bd"/>
</dbReference>
<sequence>MQLRYYQADCVAASYEYAQTHSGNFLNVIPTGGGKTPIIGTIAKDVVERWGGRVAIISHVKELLEQAEETISRFLPSEPVGVYSAGLGRRELDKRVTIAGIQSIYHRAHELGPVNLVIVDEAHLIPIEGEGMYRQFIKESRIVRPQTRLMGLTATPYRSDSGLIYGPGMIFEDVAYEISVAELISQGFLSPLRSKRGLDLDFSSLHLQGGEFITAEVEELWKSKTGQAVSEIVRLTQDRNSVLIFSASVPNGVDVCNLLYAMGQDCELITGDSTDEERADAIRRFKAGSLKYLVNYGVLTTGFDACNVDCLAILRVTNSLSLFVQIMGRGLRLFPGKKDCLVLDFGGNIERHGPIDAIEPPGSRKSEKKEAGEAPGKTCPNCKEVVAASRVECPECGYIWPPSGPKHEETSSEAAPVASIAEPEIWEEEVIDVVYSAHLKKGAGGDHPKTLRVEYMWGPGNWDSYSDWICVEHSGWAGGKAQDWWKQRTDHPFVNDAEAAAKVGNRNGLAAPYSITVCKQSGKKYPEIIGYDLGPKVVGLSEGFPDIQQQPETQEPVGVNAQPDLFSWGIDEEDVPF</sequence>
<evidence type="ECO:0000313" key="5">
    <source>
        <dbReference type="Proteomes" id="UP000317243"/>
    </source>
</evidence>
<organism evidence="4 5">
    <name type="scientific">Thalassoglobus neptunius</name>
    <dbReference type="NCBI Taxonomy" id="1938619"/>
    <lineage>
        <taxon>Bacteria</taxon>
        <taxon>Pseudomonadati</taxon>
        <taxon>Planctomycetota</taxon>
        <taxon>Planctomycetia</taxon>
        <taxon>Planctomycetales</taxon>
        <taxon>Planctomycetaceae</taxon>
        <taxon>Thalassoglobus</taxon>
    </lineage>
</organism>
<dbReference type="GO" id="GO:0016787">
    <property type="term" value="F:hydrolase activity"/>
    <property type="evidence" value="ECO:0007669"/>
    <property type="project" value="InterPro"/>
</dbReference>
<evidence type="ECO:0000256" key="1">
    <source>
        <dbReference type="SAM" id="MobiDB-lite"/>
    </source>
</evidence>
<dbReference type="PANTHER" id="PTHR47396:SF1">
    <property type="entry name" value="ATP-DEPENDENT HELICASE IRC3-RELATED"/>
    <property type="match status" value="1"/>
</dbReference>